<dbReference type="PANTHER" id="PTHR30204:SF97">
    <property type="entry name" value="MERR FAMILY REGULATORY PROTEIN"/>
    <property type="match status" value="1"/>
</dbReference>
<evidence type="ECO:0000256" key="2">
    <source>
        <dbReference type="SAM" id="MobiDB-lite"/>
    </source>
</evidence>
<organism evidence="4 5">
    <name type="scientific">Blastococcus jejuensis</name>
    <dbReference type="NCBI Taxonomy" id="351224"/>
    <lineage>
        <taxon>Bacteria</taxon>
        <taxon>Bacillati</taxon>
        <taxon>Actinomycetota</taxon>
        <taxon>Actinomycetes</taxon>
        <taxon>Geodermatophilales</taxon>
        <taxon>Geodermatophilaceae</taxon>
        <taxon>Blastococcus</taxon>
    </lineage>
</organism>
<protein>
    <recommendedName>
        <fullName evidence="3">HTH merR-type domain-containing protein</fullName>
    </recommendedName>
</protein>
<feature type="region of interest" description="Disordered" evidence="2">
    <location>
        <begin position="130"/>
        <end position="149"/>
    </location>
</feature>
<evidence type="ECO:0000259" key="3">
    <source>
        <dbReference type="PROSITE" id="PS50937"/>
    </source>
</evidence>
<dbReference type="PROSITE" id="PS00552">
    <property type="entry name" value="HTH_MERR_1"/>
    <property type="match status" value="1"/>
</dbReference>
<dbReference type="InterPro" id="IPR047057">
    <property type="entry name" value="MerR_fam"/>
</dbReference>
<dbReference type="InterPro" id="IPR009061">
    <property type="entry name" value="DNA-bd_dom_put_sf"/>
</dbReference>
<gene>
    <name evidence="4" type="ORF">GCM10010531_11160</name>
</gene>
<name>A0ABP6NXQ4_9ACTN</name>
<feature type="domain" description="HTH merR-type" evidence="3">
    <location>
        <begin position="1"/>
        <end position="70"/>
    </location>
</feature>
<dbReference type="SUPFAM" id="SSF48452">
    <property type="entry name" value="TPR-like"/>
    <property type="match status" value="1"/>
</dbReference>
<dbReference type="PANTHER" id="PTHR30204">
    <property type="entry name" value="REDOX-CYCLING DRUG-SENSING TRANSCRIPTIONAL ACTIVATOR SOXR"/>
    <property type="match status" value="1"/>
</dbReference>
<evidence type="ECO:0000313" key="5">
    <source>
        <dbReference type="Proteomes" id="UP001499924"/>
    </source>
</evidence>
<dbReference type="InterPro" id="IPR000551">
    <property type="entry name" value="MerR-type_HTH_dom"/>
</dbReference>
<reference evidence="5" key="1">
    <citation type="journal article" date="2019" name="Int. J. Syst. Evol. Microbiol.">
        <title>The Global Catalogue of Microorganisms (GCM) 10K type strain sequencing project: providing services to taxonomists for standard genome sequencing and annotation.</title>
        <authorList>
            <consortium name="The Broad Institute Genomics Platform"/>
            <consortium name="The Broad Institute Genome Sequencing Center for Infectious Disease"/>
            <person name="Wu L."/>
            <person name="Ma J."/>
        </authorList>
    </citation>
    <scope>NUCLEOTIDE SEQUENCE [LARGE SCALE GENOMIC DNA]</scope>
    <source>
        <strain evidence="5">JCM 15614</strain>
    </source>
</reference>
<keyword evidence="1" id="KW-0238">DNA-binding</keyword>
<dbReference type="EMBL" id="BAAAVV010000002">
    <property type="protein sequence ID" value="GAA3161293.1"/>
    <property type="molecule type" value="Genomic_DNA"/>
</dbReference>
<sequence length="298" mass="32400">MTVGQLADAVGVTPKALRHYDRVGLFRPDGVDDGNGYRWYRADRLREARLLARLRSVGVPLDGVAECLESGGDPEVVERVLRAHQRRLEARSARVRGDLHRLTHLLTDMEAGMEAGMEASMEASMEADVEPATAPAGLPAPPPDDGAPVAGSDERTLAVDLFNGVWRLMETEDRTPAQDDRMLHMAHASRYHWEQVGAPANLARGEWQCSRVYAVLGRAEPCLHHARRVLELCEEHGIGDWDLGFAHEALARAHALAGDAAAAQAEVSLALAVDIADADDRALLLSDLETVPGITRPL</sequence>
<dbReference type="SUPFAM" id="SSF46955">
    <property type="entry name" value="Putative DNA-binding domain"/>
    <property type="match status" value="1"/>
</dbReference>
<dbReference type="Pfam" id="PF13411">
    <property type="entry name" value="MerR_1"/>
    <property type="match status" value="1"/>
</dbReference>
<accession>A0ABP6NXQ4</accession>
<dbReference type="Proteomes" id="UP001499924">
    <property type="component" value="Unassembled WGS sequence"/>
</dbReference>
<dbReference type="Gene3D" id="1.10.1660.10">
    <property type="match status" value="1"/>
</dbReference>
<evidence type="ECO:0000256" key="1">
    <source>
        <dbReference type="ARBA" id="ARBA00023125"/>
    </source>
</evidence>
<proteinExistence type="predicted"/>
<comment type="caution">
    <text evidence="4">The sequence shown here is derived from an EMBL/GenBank/DDBJ whole genome shotgun (WGS) entry which is preliminary data.</text>
</comment>
<dbReference type="SMART" id="SM00422">
    <property type="entry name" value="HTH_MERR"/>
    <property type="match status" value="1"/>
</dbReference>
<keyword evidence="5" id="KW-1185">Reference proteome</keyword>
<evidence type="ECO:0000313" key="4">
    <source>
        <dbReference type="EMBL" id="GAA3161293.1"/>
    </source>
</evidence>
<dbReference type="PROSITE" id="PS50937">
    <property type="entry name" value="HTH_MERR_2"/>
    <property type="match status" value="1"/>
</dbReference>
<dbReference type="InterPro" id="IPR011990">
    <property type="entry name" value="TPR-like_helical_dom_sf"/>
</dbReference>